<comment type="similarity">
    <text evidence="1">Belongs to the ROK (NagC/XylR) family.</text>
</comment>
<dbReference type="Pfam" id="PF00480">
    <property type="entry name" value="ROK"/>
    <property type="match status" value="1"/>
</dbReference>
<evidence type="ECO:0000256" key="1">
    <source>
        <dbReference type="ARBA" id="ARBA00006479"/>
    </source>
</evidence>
<dbReference type="PANTHER" id="PTHR18964:SF149">
    <property type="entry name" value="BIFUNCTIONAL UDP-N-ACETYLGLUCOSAMINE 2-EPIMERASE_N-ACETYLMANNOSAMINE KINASE"/>
    <property type="match status" value="1"/>
</dbReference>
<dbReference type="InterPro" id="IPR043129">
    <property type="entry name" value="ATPase_NBD"/>
</dbReference>
<dbReference type="InterPro" id="IPR000600">
    <property type="entry name" value="ROK"/>
</dbReference>
<protein>
    <submittedName>
        <fullName evidence="2">Sugar kinase</fullName>
    </submittedName>
</protein>
<comment type="caution">
    <text evidence="2">The sequence shown here is derived from an EMBL/GenBank/DDBJ whole genome shotgun (WGS) entry which is preliminary data.</text>
</comment>
<accession>A0A6V8NCG0</accession>
<dbReference type="PROSITE" id="PS01125">
    <property type="entry name" value="ROK"/>
    <property type="match status" value="1"/>
</dbReference>
<dbReference type="EMBL" id="BLXZ01000009">
    <property type="protein sequence ID" value="GFO70226.1"/>
    <property type="molecule type" value="Genomic_DNA"/>
</dbReference>
<evidence type="ECO:0000313" key="3">
    <source>
        <dbReference type="Proteomes" id="UP000587586"/>
    </source>
</evidence>
<keyword evidence="2" id="KW-0808">Transferase</keyword>
<gene>
    <name evidence="2" type="ORF">GMLC_38050</name>
</gene>
<dbReference type="AlphaFoldDB" id="A0A6V8NCG0"/>
<dbReference type="PANTHER" id="PTHR18964">
    <property type="entry name" value="ROK (REPRESSOR, ORF, KINASE) FAMILY"/>
    <property type="match status" value="1"/>
</dbReference>
<proteinExistence type="inferred from homology"/>
<dbReference type="CDD" id="cd23763">
    <property type="entry name" value="ASKHA_ATPase_ROK"/>
    <property type="match status" value="1"/>
</dbReference>
<dbReference type="RefSeq" id="WP_183362852.1">
    <property type="nucleotide sequence ID" value="NZ_BLXZ01000009.1"/>
</dbReference>
<reference evidence="3" key="1">
    <citation type="submission" date="2020-06" db="EMBL/GenBank/DDBJ databases">
        <title>Draft genomic sequecing of Geomonas sp. Red745.</title>
        <authorList>
            <person name="Itoh H."/>
            <person name="Xu Z.X."/>
            <person name="Ushijima N."/>
            <person name="Masuda Y."/>
            <person name="Shiratori Y."/>
            <person name="Senoo K."/>
        </authorList>
    </citation>
    <scope>NUCLEOTIDE SEQUENCE [LARGE SCALE GENOMIC DNA]</scope>
    <source>
        <strain evidence="3">Red745</strain>
    </source>
</reference>
<sequence>MPARELETLCLGVDVGGTNLRCALVTESGTILERHCLPTDIRSGRELFLDRLVQHLQDLKQGAEARGKRVAAAGLGVPGLFSNDGILRSSVNLVSLEGVNLAHLVAQRVGVPTVALNDANASAVGEQRYGAGRPFASSLMVTLGTGVGAGLILDGRLWTGIDGVAAEFGHLTVEPEGRRCGCGNRGCLEQYASASAIAALAAEAGVAPLAGRLDAAAVAARAREGCPKAQAVYVRAGSYLGIALASVVNLLNLEAVVLGGGVAESFVLFGDTLLKEIRERAFPIPAQRVQVLRGMLGDDAGVLGAAATAGAVVAGSR</sequence>
<dbReference type="SUPFAM" id="SSF53067">
    <property type="entry name" value="Actin-like ATPase domain"/>
    <property type="match status" value="1"/>
</dbReference>
<dbReference type="Gene3D" id="3.30.420.40">
    <property type="match status" value="2"/>
</dbReference>
<dbReference type="GO" id="GO:0016301">
    <property type="term" value="F:kinase activity"/>
    <property type="evidence" value="ECO:0007669"/>
    <property type="project" value="UniProtKB-KW"/>
</dbReference>
<dbReference type="Proteomes" id="UP000587586">
    <property type="component" value="Unassembled WGS sequence"/>
</dbReference>
<keyword evidence="2" id="KW-0418">Kinase</keyword>
<keyword evidence="3" id="KW-1185">Reference proteome</keyword>
<dbReference type="InterPro" id="IPR049874">
    <property type="entry name" value="ROK_cs"/>
</dbReference>
<evidence type="ECO:0000313" key="2">
    <source>
        <dbReference type="EMBL" id="GFO70226.1"/>
    </source>
</evidence>
<name>A0A6V8NCG0_9BACT</name>
<organism evidence="2 3">
    <name type="scientific">Geomonas limicola</name>
    <dbReference type="NCBI Taxonomy" id="2740186"/>
    <lineage>
        <taxon>Bacteria</taxon>
        <taxon>Pseudomonadati</taxon>
        <taxon>Thermodesulfobacteriota</taxon>
        <taxon>Desulfuromonadia</taxon>
        <taxon>Geobacterales</taxon>
        <taxon>Geobacteraceae</taxon>
        <taxon>Geomonas</taxon>
    </lineage>
</organism>